<feature type="transmembrane region" description="Helical" evidence="1">
    <location>
        <begin position="135"/>
        <end position="154"/>
    </location>
</feature>
<dbReference type="GeneID" id="27140188"/>
<dbReference type="OrthoDB" id="292292at2157"/>
<keyword evidence="1" id="KW-0472">Membrane</keyword>
<feature type="transmembrane region" description="Helical" evidence="1">
    <location>
        <begin position="186"/>
        <end position="208"/>
    </location>
</feature>
<feature type="transmembrane region" description="Helical" evidence="1">
    <location>
        <begin position="65"/>
        <end position="89"/>
    </location>
</feature>
<gene>
    <name evidence="2" type="ORF">A0127_06530</name>
</gene>
<dbReference type="Pfam" id="PF09971">
    <property type="entry name" value="DUF2206"/>
    <property type="match status" value="1"/>
</dbReference>
<feature type="transmembrane region" description="Helical" evidence="1">
    <location>
        <begin position="504"/>
        <end position="525"/>
    </location>
</feature>
<dbReference type="AlphaFoldDB" id="A0A142CVQ0"/>
<feature type="transmembrane region" description="Helical" evidence="1">
    <location>
        <begin position="378"/>
        <end position="399"/>
    </location>
</feature>
<protein>
    <recommendedName>
        <fullName evidence="4">DUF2206 domain-containing protein</fullName>
    </recommendedName>
</protein>
<accession>A0A142CVQ0</accession>
<keyword evidence="1" id="KW-1133">Transmembrane helix</keyword>
<evidence type="ECO:0000256" key="1">
    <source>
        <dbReference type="SAM" id="Phobius"/>
    </source>
</evidence>
<evidence type="ECO:0008006" key="4">
    <source>
        <dbReference type="Google" id="ProtNLM"/>
    </source>
</evidence>
<feature type="transmembrane region" description="Helical" evidence="1">
    <location>
        <begin position="160"/>
        <end position="177"/>
    </location>
</feature>
<reference evidence="3" key="1">
    <citation type="submission" date="2016-03" db="EMBL/GenBank/DDBJ databases">
        <authorList>
            <person name="Oger P.M."/>
        </authorList>
    </citation>
    <scope>NUCLEOTIDE SEQUENCE [LARGE SCALE GENOMIC DNA]</scope>
    <source>
        <strain evidence="3">OG-1</strain>
    </source>
</reference>
<dbReference type="RefSeq" id="WP_062389527.1">
    <property type="nucleotide sequence ID" value="NZ_CP014750.1"/>
</dbReference>
<dbReference type="EMBL" id="CP014750">
    <property type="protein sequence ID" value="AMQ18852.1"/>
    <property type="molecule type" value="Genomic_DNA"/>
</dbReference>
<dbReference type="Proteomes" id="UP000073604">
    <property type="component" value="Chromosome"/>
</dbReference>
<feature type="transmembrane region" description="Helical" evidence="1">
    <location>
        <begin position="95"/>
        <end position="114"/>
    </location>
</feature>
<sequence length="698" mass="79952">MDRKSLIITISILLGLNSGILADYLGIRIPLVRQIFGFVALMFLPGYLLLRIFNTKTESISEEIFLEVALSISVVMIMGIFANFVYPLLGVEKPITILPILLTFNVVTLGLLAVEQIRSVPVPQHTRRQIRIAKWDLFFALLPAGSLLGAYFFSHYGDNKGLLLLYFVIALTPLVFIKSKNFNRAFGIWSIAISLMWSTVFGVSWNYIWGYDINGEYYYSNLVLSKGVWEISTFKAYNTVASINILAPLSSLVTSMNLVSIFKVMYPFIFSLVPVVLLKAYEMLLQDKLRAELSVLFFMFLFTFFTEMMALARQMIAEVYLALLVYATIRKINSIFLSVFLVSLVISHYGTAYLAIFALVSLLLLGNIKTKRNINNRIIIFTWVITLFWYQHVGGGFQFQKLVDVGYQTLLMLKDLGDIQRSQGLAIIVSKTTLAREVGKWINIIAQGFISVGILAAAYTIAKDPRKKYIEFYVLSFVFFAYDVAGVIVPYFANRLNTPRLYQITLFFLSPYLIIGANALSRIFYNLYKNMVSSNTISNNYEVKILSVLLVIYFLFNSGVVLTIFHDPYPPMWLNRYQSPSWSTKEIIGAKWIKHYEIQNSITYLGNFKFPLFSGLGIKTKWFGFKKSIVVQDFPETQEYVYLGKETTLHKEIESFYFGAGGIPIHEFISLYQTDLWKQLYNFNKIYANPHVSIYCQR</sequence>
<keyword evidence="3" id="KW-1185">Reference proteome</keyword>
<dbReference type="InterPro" id="IPR018701">
    <property type="entry name" value="DUF2206_membrane"/>
</dbReference>
<dbReference type="KEGG" id="tpep:A0127_06530"/>
<feature type="transmembrane region" description="Helical" evidence="1">
    <location>
        <begin position="32"/>
        <end position="53"/>
    </location>
</feature>
<feature type="transmembrane region" description="Helical" evidence="1">
    <location>
        <begin position="346"/>
        <end position="366"/>
    </location>
</feature>
<proteinExistence type="predicted"/>
<feature type="transmembrane region" description="Helical" evidence="1">
    <location>
        <begin position="472"/>
        <end position="492"/>
    </location>
</feature>
<evidence type="ECO:0000313" key="3">
    <source>
        <dbReference type="Proteomes" id="UP000073604"/>
    </source>
</evidence>
<feature type="transmembrane region" description="Helical" evidence="1">
    <location>
        <begin position="545"/>
        <end position="565"/>
    </location>
</feature>
<evidence type="ECO:0000313" key="2">
    <source>
        <dbReference type="EMBL" id="AMQ18852.1"/>
    </source>
</evidence>
<feature type="transmembrane region" description="Helical" evidence="1">
    <location>
        <begin position="261"/>
        <end position="281"/>
    </location>
</feature>
<name>A0A142CVQ0_9EURY</name>
<organism evidence="2 3">
    <name type="scientific">Thermococcus peptonophilus</name>
    <dbReference type="NCBI Taxonomy" id="53952"/>
    <lineage>
        <taxon>Archaea</taxon>
        <taxon>Methanobacteriati</taxon>
        <taxon>Methanobacteriota</taxon>
        <taxon>Thermococci</taxon>
        <taxon>Thermococcales</taxon>
        <taxon>Thermococcaceae</taxon>
        <taxon>Thermococcus</taxon>
    </lineage>
</organism>
<feature type="transmembrane region" description="Helical" evidence="1">
    <location>
        <begin position="293"/>
        <end position="312"/>
    </location>
</feature>
<keyword evidence="1" id="KW-0812">Transmembrane</keyword>
<feature type="transmembrane region" description="Helical" evidence="1">
    <location>
        <begin position="441"/>
        <end position="460"/>
    </location>
</feature>